<proteinExistence type="inferred from homology"/>
<comment type="caution">
    <text evidence="2">The sequence shown here is derived from an EMBL/GenBank/DDBJ whole genome shotgun (WGS) entry which is preliminary data.</text>
</comment>
<dbReference type="PROSITE" id="PS01125">
    <property type="entry name" value="ROK"/>
    <property type="match status" value="1"/>
</dbReference>
<protein>
    <submittedName>
        <fullName evidence="2">ROK family protein</fullName>
    </submittedName>
</protein>
<dbReference type="PANTHER" id="PTHR18964">
    <property type="entry name" value="ROK (REPRESSOR, ORF, KINASE) FAMILY"/>
    <property type="match status" value="1"/>
</dbReference>
<dbReference type="EMBL" id="JABACJ020000028">
    <property type="protein sequence ID" value="MBU3878141.1"/>
    <property type="molecule type" value="Genomic_DNA"/>
</dbReference>
<dbReference type="InterPro" id="IPR049874">
    <property type="entry name" value="ROK_cs"/>
</dbReference>
<dbReference type="Proteomes" id="UP000723714">
    <property type="component" value="Unassembled WGS sequence"/>
</dbReference>
<evidence type="ECO:0000256" key="1">
    <source>
        <dbReference type="ARBA" id="ARBA00006479"/>
    </source>
</evidence>
<evidence type="ECO:0000313" key="3">
    <source>
        <dbReference type="Proteomes" id="UP000723714"/>
    </source>
</evidence>
<comment type="similarity">
    <text evidence="1">Belongs to the ROK (NagC/XylR) family.</text>
</comment>
<organism evidence="2 3">
    <name type="scientific">Faecalicatena faecalis</name>
    <dbReference type="NCBI Taxonomy" id="2726362"/>
    <lineage>
        <taxon>Bacteria</taxon>
        <taxon>Bacillati</taxon>
        <taxon>Bacillota</taxon>
        <taxon>Clostridia</taxon>
        <taxon>Lachnospirales</taxon>
        <taxon>Lachnospiraceae</taxon>
        <taxon>Faecalicatena</taxon>
    </lineage>
</organism>
<sequence>MKQCKYNVGIDIGGTKVNIGIFHKTGEIVDKVKIASQQSEDIETFIDRVGSELKRLAENCNIHIDEIDFIGIGVPGTVDMRHGIVEYCPNLFWDMIPLKEYFQTIFLKQEIMVIQDSWAGALAEHEFGAGIGYADMACITLGTGIGGGIIVNNRIFAGAMHCAGEIGHIIIEKDGRSCNCGNRGCLEKYASGNGIYDQAMELFPERLEGMRDGAESVFELAYQGYEPALELIEQSVQMLAMGLANLVGILSTEAIIISGGLCEHEELILKPLQKYILEYGYHSWTRQNRLAVKQAKLGSDAPMIGAAFLYKGTGI</sequence>
<evidence type="ECO:0000313" key="2">
    <source>
        <dbReference type="EMBL" id="MBU3878141.1"/>
    </source>
</evidence>
<dbReference type="Pfam" id="PF00480">
    <property type="entry name" value="ROK"/>
    <property type="match status" value="1"/>
</dbReference>
<dbReference type="InterPro" id="IPR000600">
    <property type="entry name" value="ROK"/>
</dbReference>
<dbReference type="RefSeq" id="WP_216244730.1">
    <property type="nucleotide sequence ID" value="NZ_JABACJ020000028.1"/>
</dbReference>
<gene>
    <name evidence="2" type="ORF">HGO97_020270</name>
</gene>
<name>A0ABS6DAM3_9FIRM</name>
<reference evidence="2 3" key="1">
    <citation type="submission" date="2021-06" db="EMBL/GenBank/DDBJ databases">
        <title>Faecalicatena sp. nov. isolated from porcine feces.</title>
        <authorList>
            <person name="Oh B.S."/>
            <person name="Lee J.H."/>
        </authorList>
    </citation>
    <scope>NUCLEOTIDE SEQUENCE [LARGE SCALE GENOMIC DNA]</scope>
    <source>
        <strain evidence="2 3">AGMB00832</strain>
    </source>
</reference>
<keyword evidence="3" id="KW-1185">Reference proteome</keyword>
<dbReference type="PANTHER" id="PTHR18964:SF149">
    <property type="entry name" value="BIFUNCTIONAL UDP-N-ACETYLGLUCOSAMINE 2-EPIMERASE_N-ACETYLMANNOSAMINE KINASE"/>
    <property type="match status" value="1"/>
</dbReference>
<accession>A0ABS6DAM3</accession>